<feature type="compositionally biased region" description="Polar residues" evidence="1">
    <location>
        <begin position="477"/>
        <end position="492"/>
    </location>
</feature>
<feature type="domain" description="DBB" evidence="2">
    <location>
        <begin position="24"/>
        <end position="162"/>
    </location>
</feature>
<reference evidence="4" key="1">
    <citation type="submission" date="2025-08" db="UniProtKB">
        <authorList>
            <consortium name="RefSeq"/>
        </authorList>
    </citation>
    <scope>IDENTIFICATION</scope>
</reference>
<dbReference type="PANTHER" id="PTHR16267">
    <property type="entry name" value="BANK1/PIK3AP1 FAMILY MEMBER"/>
    <property type="match status" value="1"/>
</dbReference>
<dbReference type="InterPro" id="IPR036770">
    <property type="entry name" value="Ankyrin_rpt-contain_sf"/>
</dbReference>
<evidence type="ECO:0000256" key="1">
    <source>
        <dbReference type="SAM" id="MobiDB-lite"/>
    </source>
</evidence>
<dbReference type="PANTHER" id="PTHR16267:SF11">
    <property type="entry name" value="STUMPS, ISOFORM E"/>
    <property type="match status" value="1"/>
</dbReference>
<gene>
    <name evidence="4" type="primary">LOC124807980</name>
</gene>
<protein>
    <submittedName>
        <fullName evidence="4">Phosphoinositide 3-kinase adapter protein 1 isoform X2</fullName>
    </submittedName>
</protein>
<feature type="region of interest" description="Disordered" evidence="1">
    <location>
        <begin position="543"/>
        <end position="566"/>
    </location>
</feature>
<dbReference type="Pfam" id="PF14545">
    <property type="entry name" value="DBB"/>
    <property type="match status" value="1"/>
</dbReference>
<dbReference type="RefSeq" id="XP_065668314.1">
    <property type="nucleotide sequence ID" value="XM_065812242.1"/>
</dbReference>
<feature type="compositionally biased region" description="Basic and acidic residues" evidence="1">
    <location>
        <begin position="512"/>
        <end position="525"/>
    </location>
</feature>
<evidence type="ECO:0000313" key="3">
    <source>
        <dbReference type="Proteomes" id="UP001652625"/>
    </source>
</evidence>
<dbReference type="SUPFAM" id="SSF48403">
    <property type="entry name" value="Ankyrin repeat"/>
    <property type="match status" value="1"/>
</dbReference>
<dbReference type="SMART" id="SM01282">
    <property type="entry name" value="DBB"/>
    <property type="match status" value="1"/>
</dbReference>
<feature type="compositionally biased region" description="Polar residues" evidence="1">
    <location>
        <begin position="499"/>
        <end position="510"/>
    </location>
</feature>
<feature type="compositionally biased region" description="Basic and acidic residues" evidence="1">
    <location>
        <begin position="593"/>
        <end position="608"/>
    </location>
</feature>
<sequence>MKVIKHHISGRSKETDLEYSLALVVPSTVLAGRQEICVAVFSSDIPENVEYYIKLTSTKKSTLIKATRVNNSAITFITPENFPPGSSQVSIYQGPGKHLICNYDVPIMFSSKLDFVKNLYELNTDPTSVINDAFELKECTSTVDILLERCFKLNITSNFNLPQYHHTDQNKISNPDLSSFYMPTLLHFAAHYNLVKLSIALLKCPGAAQLLVTKNYKGLTPMDIAAANGYLELTDVLSRFIDSITNRENFEQFVSFKPNTDYDSIYEITESNDGGLNDKRNSISSRISTSSNDSGIESKDTYVSLEPQSCSKNHNEKKNSHSIPRTEAQEKSQIFQNIEDDIYDVPQAKQKNFLDKTISLPLNVSVPPVPDRLPNVKCSDGFVKRLVPPSPDRSCLLNKSNNSLKEQYKFSSPGGSADVYETMTSSHDLDQNASIYDKPKLFKNADKNDAIEIQNICEEMYDTPSLINQSPLNIPFNRNQHWNNKQQDSQKSMIRRHTAPNSTHSSYETITDSDKSSQKQNHTTDYEPISSSYVHYASSNEPVQQNNSVCNNEDLYDNPTKTSDNDEYEKFTKISTNSSTIYDVPTETFSCGQHEKNPNFKKLPDDRTFVSPHKINKDEASNDTSSSYQKAASTTRRHSTPVISADSVRSLNNPSRPPVLPPRQVNNSTCAPRLPPPRK</sequence>
<feature type="region of interest" description="Disordered" evidence="1">
    <location>
        <begin position="270"/>
        <end position="329"/>
    </location>
</feature>
<accession>A0ABM4D229</accession>
<evidence type="ECO:0000313" key="4">
    <source>
        <dbReference type="RefSeq" id="XP_065668314.1"/>
    </source>
</evidence>
<feature type="compositionally biased region" description="Low complexity" evidence="1">
    <location>
        <begin position="282"/>
        <end position="294"/>
    </location>
</feature>
<organism evidence="3 4">
    <name type="scientific">Hydra vulgaris</name>
    <name type="common">Hydra</name>
    <name type="synonym">Hydra attenuata</name>
    <dbReference type="NCBI Taxonomy" id="6087"/>
    <lineage>
        <taxon>Eukaryota</taxon>
        <taxon>Metazoa</taxon>
        <taxon>Cnidaria</taxon>
        <taxon>Hydrozoa</taxon>
        <taxon>Hydroidolina</taxon>
        <taxon>Anthoathecata</taxon>
        <taxon>Aplanulata</taxon>
        <taxon>Hydridae</taxon>
        <taxon>Hydra</taxon>
    </lineage>
</organism>
<dbReference type="PROSITE" id="PS51376">
    <property type="entry name" value="DBB"/>
    <property type="match status" value="1"/>
</dbReference>
<feature type="region of interest" description="Disordered" evidence="1">
    <location>
        <begin position="477"/>
        <end position="525"/>
    </location>
</feature>
<dbReference type="Gene3D" id="1.25.40.20">
    <property type="entry name" value="Ankyrin repeat-containing domain"/>
    <property type="match status" value="1"/>
</dbReference>
<dbReference type="InterPro" id="IPR017893">
    <property type="entry name" value="DBB_domain"/>
</dbReference>
<name>A0ABM4D229_HYDVU</name>
<feature type="region of interest" description="Disordered" evidence="1">
    <location>
        <begin position="590"/>
        <end position="679"/>
    </location>
</feature>
<dbReference type="GeneID" id="124807980"/>
<proteinExistence type="predicted"/>
<dbReference type="InterPro" id="IPR052446">
    <property type="entry name" value="B-cell_PI3K-Signaling_Adptrs"/>
</dbReference>
<evidence type="ECO:0000259" key="2">
    <source>
        <dbReference type="PROSITE" id="PS51376"/>
    </source>
</evidence>
<dbReference type="Proteomes" id="UP001652625">
    <property type="component" value="Chromosome 12"/>
</dbReference>
<keyword evidence="3" id="KW-1185">Reference proteome</keyword>
<feature type="compositionally biased region" description="Polar residues" evidence="1">
    <location>
        <begin position="622"/>
        <end position="634"/>
    </location>
</feature>